<dbReference type="AlphaFoldDB" id="A0A9X2ZB16"/>
<dbReference type="EMBL" id="JAOZEW010000006">
    <property type="protein sequence ID" value="MCV9927609.1"/>
    <property type="molecule type" value="Genomic_DNA"/>
</dbReference>
<protein>
    <submittedName>
        <fullName evidence="1">Uncharacterized protein</fullName>
    </submittedName>
</protein>
<dbReference type="Proteomes" id="UP001151079">
    <property type="component" value="Unassembled WGS sequence"/>
</dbReference>
<sequence>MKKNKISFETSFWRGYMSGNPFKAIEAFFSFADLDYYKQNLTEVLVYSYKREVYEANNPSNAFVFYTAINSFLKVCYCLQQKGKKWKVKASLNSETVFHLSSLTKEEYDNPFMVFQKAFDEKTLEEFESFLCLILELSLSPYAGDPFFDLATPYIHLIKMLDAVELMRERGIEKIKKTDKIDCVTE</sequence>
<proteinExistence type="predicted"/>
<keyword evidence="2" id="KW-1185">Reference proteome</keyword>
<dbReference type="RefSeq" id="WP_264205746.1">
    <property type="nucleotide sequence ID" value="NZ_JAOZEW010000006.1"/>
</dbReference>
<comment type="caution">
    <text evidence="1">The sequence shown here is derived from an EMBL/GenBank/DDBJ whole genome shotgun (WGS) entry which is preliminary data.</text>
</comment>
<organism evidence="1 2">
    <name type="scientific">Flavobacterium shii</name>
    <dbReference type="NCBI Taxonomy" id="2987687"/>
    <lineage>
        <taxon>Bacteria</taxon>
        <taxon>Pseudomonadati</taxon>
        <taxon>Bacteroidota</taxon>
        <taxon>Flavobacteriia</taxon>
        <taxon>Flavobacteriales</taxon>
        <taxon>Flavobacteriaceae</taxon>
        <taxon>Flavobacterium</taxon>
    </lineage>
</organism>
<evidence type="ECO:0000313" key="2">
    <source>
        <dbReference type="Proteomes" id="UP001151079"/>
    </source>
</evidence>
<evidence type="ECO:0000313" key="1">
    <source>
        <dbReference type="EMBL" id="MCV9927609.1"/>
    </source>
</evidence>
<gene>
    <name evidence="1" type="ORF">OIU83_08100</name>
</gene>
<reference evidence="1" key="1">
    <citation type="submission" date="2022-10" db="EMBL/GenBank/DDBJ databases">
        <title>Two novel species of Flavobacterium.</title>
        <authorList>
            <person name="Liu Q."/>
            <person name="Xin Y.-H."/>
        </authorList>
    </citation>
    <scope>NUCLEOTIDE SEQUENCE</scope>
    <source>
        <strain evidence="1">LS1R49</strain>
    </source>
</reference>
<accession>A0A9X2ZB16</accession>
<name>A0A9X2ZB16_9FLAO</name>